<evidence type="ECO:0000256" key="1">
    <source>
        <dbReference type="ARBA" id="ARBA00024322"/>
    </source>
</evidence>
<gene>
    <name evidence="3" type="ORF">RSSM_03142</name>
</gene>
<evidence type="ECO:0000256" key="2">
    <source>
        <dbReference type="ARBA" id="ARBA00024446"/>
    </source>
</evidence>
<dbReference type="Proteomes" id="UP000011885">
    <property type="component" value="Unassembled WGS sequence"/>
</dbReference>
<dbReference type="PATRIC" id="fig|1263870.3.peg.3332"/>
<keyword evidence="4" id="KW-1185">Reference proteome</keyword>
<dbReference type="PANTHER" id="PTHR36539">
    <property type="entry name" value="ETHANOLAMINE UTILIZATION PROTEIN EUTN"/>
    <property type="match status" value="1"/>
</dbReference>
<dbReference type="PROSITE" id="PS51932">
    <property type="entry name" value="BMV"/>
    <property type="match status" value="1"/>
</dbReference>
<dbReference type="RefSeq" id="WP_008679927.1">
    <property type="nucleotide sequence ID" value="NZ_ANOH01000217.1"/>
</dbReference>
<dbReference type="CDD" id="cd01614">
    <property type="entry name" value="EutN_CcmL"/>
    <property type="match status" value="1"/>
</dbReference>
<organism evidence="3 4">
    <name type="scientific">Rhodopirellula sallentina SM41</name>
    <dbReference type="NCBI Taxonomy" id="1263870"/>
    <lineage>
        <taxon>Bacteria</taxon>
        <taxon>Pseudomonadati</taxon>
        <taxon>Planctomycetota</taxon>
        <taxon>Planctomycetia</taxon>
        <taxon>Pirellulales</taxon>
        <taxon>Pirellulaceae</taxon>
        <taxon>Rhodopirellula</taxon>
    </lineage>
</organism>
<protein>
    <submittedName>
        <fullName evidence="3">Ethanolamine utilization protein EutN/carboxysome structural protein Ccml</fullName>
    </submittedName>
</protein>
<evidence type="ECO:0000313" key="4">
    <source>
        <dbReference type="Proteomes" id="UP000011885"/>
    </source>
</evidence>
<dbReference type="AlphaFoldDB" id="M5UC28"/>
<accession>M5UC28</accession>
<reference evidence="3 4" key="1">
    <citation type="journal article" date="2013" name="Mar. Genomics">
        <title>Expression of sulfatases in Rhodopirellula baltica and the diversity of sulfatases in the genus Rhodopirellula.</title>
        <authorList>
            <person name="Wegner C.E."/>
            <person name="Richter-Heitmann T."/>
            <person name="Klindworth A."/>
            <person name="Klockow C."/>
            <person name="Richter M."/>
            <person name="Achstetter T."/>
            <person name="Glockner F.O."/>
            <person name="Harder J."/>
        </authorList>
    </citation>
    <scope>NUCLEOTIDE SEQUENCE [LARGE SCALE GENOMIC DNA]</scope>
    <source>
        <strain evidence="3 4">SM41</strain>
    </source>
</reference>
<evidence type="ECO:0000313" key="3">
    <source>
        <dbReference type="EMBL" id="EMI55411.1"/>
    </source>
</evidence>
<proteinExistence type="predicted"/>
<dbReference type="Gene3D" id="2.40.50.220">
    <property type="entry name" value="EutN/Ccml"/>
    <property type="match status" value="1"/>
</dbReference>
<sequence length="84" mass="8732">MQTARVIGHARATVKHESLVGRRLVIAQPLLLSGDADGPPLLVLDHLGCRTGDMVVLTSDGSAVTDIAGSDVCPARWSVCGLVD</sequence>
<dbReference type="EMBL" id="ANOH01000217">
    <property type="protein sequence ID" value="EMI55411.1"/>
    <property type="molecule type" value="Genomic_DNA"/>
</dbReference>
<dbReference type="PANTHER" id="PTHR36539:SF2">
    <property type="entry name" value="ETHANOLAMINE UTILIZATION PROTEIN"/>
    <property type="match status" value="1"/>
</dbReference>
<name>M5UC28_9BACT</name>
<comment type="subcellular location">
    <subcellularLocation>
        <location evidence="1">Bacterial microcompartment</location>
    </subcellularLocation>
</comment>
<keyword evidence="2" id="KW-1283">Bacterial microcompartment</keyword>
<dbReference type="InterPro" id="IPR004992">
    <property type="entry name" value="EutN_CcmL"/>
</dbReference>
<dbReference type="Pfam" id="PF03319">
    <property type="entry name" value="EutN_CcmL"/>
    <property type="match status" value="1"/>
</dbReference>
<dbReference type="SUPFAM" id="SSF159133">
    <property type="entry name" value="EutN/CcmL-like"/>
    <property type="match status" value="1"/>
</dbReference>
<dbReference type="GO" id="GO:0031469">
    <property type="term" value="C:bacterial microcompartment"/>
    <property type="evidence" value="ECO:0007669"/>
    <property type="project" value="UniProtKB-SubCell"/>
</dbReference>
<dbReference type="OrthoDB" id="278421at2"/>
<dbReference type="InterPro" id="IPR036677">
    <property type="entry name" value="EutN_CcmL_sf"/>
</dbReference>
<comment type="caution">
    <text evidence="3">The sequence shown here is derived from an EMBL/GenBank/DDBJ whole genome shotgun (WGS) entry which is preliminary data.</text>
</comment>